<comment type="caution">
    <text evidence="3">The sequence shown here is derived from an EMBL/GenBank/DDBJ whole genome shotgun (WGS) entry which is preliminary data.</text>
</comment>
<dbReference type="Pfam" id="PF02205">
    <property type="entry name" value="WH2"/>
    <property type="match status" value="1"/>
</dbReference>
<feature type="domain" description="WH2" evidence="2">
    <location>
        <begin position="65"/>
        <end position="82"/>
    </location>
</feature>
<reference evidence="3 4" key="1">
    <citation type="submission" date="2024-07" db="EMBL/GenBank/DDBJ databases">
        <title>Chromosome-level genome assembly of the water stick insect Ranatra chinensis (Heteroptera: Nepidae).</title>
        <authorList>
            <person name="Liu X."/>
        </authorList>
    </citation>
    <scope>NUCLEOTIDE SEQUENCE [LARGE SCALE GENOMIC DNA]</scope>
    <source>
        <strain evidence="3">Cailab_2021Rc</strain>
        <tissue evidence="3">Muscle</tissue>
    </source>
</reference>
<proteinExistence type="predicted"/>
<dbReference type="AlphaFoldDB" id="A0ABD0YQD7"/>
<feature type="region of interest" description="Disordered" evidence="1">
    <location>
        <begin position="85"/>
        <end position="111"/>
    </location>
</feature>
<evidence type="ECO:0000313" key="4">
    <source>
        <dbReference type="Proteomes" id="UP001558652"/>
    </source>
</evidence>
<feature type="compositionally biased region" description="Pro residues" evidence="1">
    <location>
        <begin position="293"/>
        <end position="335"/>
    </location>
</feature>
<name>A0ABD0YQD7_9HEMI</name>
<sequence>MWNAYVARRHGVEKCTIMDDSAMINGELLLKRRMPLPPPPPPGPPPPPLLPAAAPPSSQSVDPKGRNLLLQSIRAGTTLKKTVTKDRSAPAIQGKVNSLNGSDGKDQEIPKFRPGVFNGSATIARSNGLAGLFAKGMPKLKPTGVNIGMIYHLYPAKGETGKQIIDTKNRGPPPQPPSQKPVLSTSASDSTLTTPVSGAHTRSQSNVSLQNGGRGVRPSPKPQVAPKPPAPALPRKPPSRTLSWRGPNSPPIVPTQSAPVFPAPLSRTPASTFSSVDNLCGGSTGVVGRQQPPLRPPSTRPPPPPRTLLPPPPPPSQPPPPPPPPPHHRPAPPLPAGISNTTLSVPPPPPTRNSSMRNGPVNLTVDFESRFGGMFHSVSEFPPPQAYIAVNKIYNSKTAKQQAPQPPAATHIQLGTKMWSRDNTSTC</sequence>
<protein>
    <recommendedName>
        <fullName evidence="2">WH2 domain-containing protein</fullName>
    </recommendedName>
</protein>
<keyword evidence="4" id="KW-1185">Reference proteome</keyword>
<organism evidence="3 4">
    <name type="scientific">Ranatra chinensis</name>
    <dbReference type="NCBI Taxonomy" id="642074"/>
    <lineage>
        <taxon>Eukaryota</taxon>
        <taxon>Metazoa</taxon>
        <taxon>Ecdysozoa</taxon>
        <taxon>Arthropoda</taxon>
        <taxon>Hexapoda</taxon>
        <taxon>Insecta</taxon>
        <taxon>Pterygota</taxon>
        <taxon>Neoptera</taxon>
        <taxon>Paraneoptera</taxon>
        <taxon>Hemiptera</taxon>
        <taxon>Heteroptera</taxon>
        <taxon>Panheteroptera</taxon>
        <taxon>Nepomorpha</taxon>
        <taxon>Nepidae</taxon>
        <taxon>Ranatrinae</taxon>
        <taxon>Ranatra</taxon>
    </lineage>
</organism>
<dbReference type="PROSITE" id="PS51082">
    <property type="entry name" value="WH2"/>
    <property type="match status" value="1"/>
</dbReference>
<feature type="compositionally biased region" description="Polar residues" evidence="1">
    <location>
        <begin position="268"/>
        <end position="277"/>
    </location>
</feature>
<feature type="compositionally biased region" description="Polar residues" evidence="1">
    <location>
        <begin position="200"/>
        <end position="211"/>
    </location>
</feature>
<evidence type="ECO:0000313" key="3">
    <source>
        <dbReference type="EMBL" id="KAL1137976.1"/>
    </source>
</evidence>
<feature type="compositionally biased region" description="Low complexity" evidence="1">
    <location>
        <begin position="180"/>
        <end position="194"/>
    </location>
</feature>
<feature type="compositionally biased region" description="Pro residues" evidence="1">
    <location>
        <begin position="219"/>
        <end position="236"/>
    </location>
</feature>
<feature type="compositionally biased region" description="Pro residues" evidence="1">
    <location>
        <begin position="35"/>
        <end position="54"/>
    </location>
</feature>
<dbReference type="InterPro" id="IPR003124">
    <property type="entry name" value="WH2_dom"/>
</dbReference>
<dbReference type="Proteomes" id="UP001558652">
    <property type="component" value="Unassembled WGS sequence"/>
</dbReference>
<dbReference type="EMBL" id="JBFDAA010000004">
    <property type="protein sequence ID" value="KAL1137976.1"/>
    <property type="molecule type" value="Genomic_DNA"/>
</dbReference>
<evidence type="ECO:0000256" key="1">
    <source>
        <dbReference type="SAM" id="MobiDB-lite"/>
    </source>
</evidence>
<evidence type="ECO:0000259" key="2">
    <source>
        <dbReference type="PROSITE" id="PS51082"/>
    </source>
</evidence>
<feature type="region of interest" description="Disordered" evidence="1">
    <location>
        <begin position="32"/>
        <end position="64"/>
    </location>
</feature>
<gene>
    <name evidence="3" type="ORF">AAG570_009671</name>
</gene>
<feature type="region of interest" description="Disordered" evidence="1">
    <location>
        <begin position="163"/>
        <end position="361"/>
    </location>
</feature>
<accession>A0ABD0YQD7</accession>